<keyword evidence="2" id="KW-0805">Transcription regulation</keyword>
<dbReference type="AlphaFoldDB" id="A0A645DTS9"/>
<reference evidence="5" key="1">
    <citation type="submission" date="2019-08" db="EMBL/GenBank/DDBJ databases">
        <authorList>
            <person name="Kucharzyk K."/>
            <person name="Murdoch R.W."/>
            <person name="Higgins S."/>
            <person name="Loffler F."/>
        </authorList>
    </citation>
    <scope>NUCLEOTIDE SEQUENCE</scope>
</reference>
<comment type="similarity">
    <text evidence="1">Belongs to the LysR transcriptional regulatory family.</text>
</comment>
<protein>
    <recommendedName>
        <fullName evidence="4">LysR substrate-binding domain-containing protein</fullName>
    </recommendedName>
</protein>
<dbReference type="SUPFAM" id="SSF53850">
    <property type="entry name" value="Periplasmic binding protein-like II"/>
    <property type="match status" value="1"/>
</dbReference>
<dbReference type="GO" id="GO:0000976">
    <property type="term" value="F:transcription cis-regulatory region binding"/>
    <property type="evidence" value="ECO:0007669"/>
    <property type="project" value="TreeGrafter"/>
</dbReference>
<name>A0A645DTS9_9ZZZZ</name>
<dbReference type="PANTHER" id="PTHR30126:SF100">
    <property type="entry name" value="LYSR-FAMILY TRANSCRIPTIONAL REGULATOR"/>
    <property type="match status" value="1"/>
</dbReference>
<comment type="caution">
    <text evidence="5">The sequence shown here is derived from an EMBL/GenBank/DDBJ whole genome shotgun (WGS) entry which is preliminary data.</text>
</comment>
<accession>A0A645DTS9</accession>
<evidence type="ECO:0000259" key="4">
    <source>
        <dbReference type="Pfam" id="PF03466"/>
    </source>
</evidence>
<sequence length="126" mass="14327">MCSPALAARQRDFSTPHQHKNICLLIADRKGISFVRFARYLAEKDIVMDNILELSSIEAIKRSAMSNLGVTILPRFAAEHELEAGLLEEIDTHMQNKTITAVYAYHKNKWISSAMERLISLLKENI</sequence>
<proteinExistence type="inferred from homology"/>
<feature type="domain" description="LysR substrate-binding" evidence="4">
    <location>
        <begin position="2"/>
        <end position="125"/>
    </location>
</feature>
<evidence type="ECO:0000256" key="1">
    <source>
        <dbReference type="ARBA" id="ARBA00009437"/>
    </source>
</evidence>
<evidence type="ECO:0000256" key="2">
    <source>
        <dbReference type="ARBA" id="ARBA00023015"/>
    </source>
</evidence>
<gene>
    <name evidence="5" type="ORF">SDC9_139820</name>
</gene>
<dbReference type="GO" id="GO:0006355">
    <property type="term" value="P:regulation of DNA-templated transcription"/>
    <property type="evidence" value="ECO:0007669"/>
    <property type="project" value="TreeGrafter"/>
</dbReference>
<dbReference type="Gene3D" id="3.40.190.290">
    <property type="match status" value="1"/>
</dbReference>
<organism evidence="5">
    <name type="scientific">bioreactor metagenome</name>
    <dbReference type="NCBI Taxonomy" id="1076179"/>
    <lineage>
        <taxon>unclassified sequences</taxon>
        <taxon>metagenomes</taxon>
        <taxon>ecological metagenomes</taxon>
    </lineage>
</organism>
<dbReference type="Pfam" id="PF03466">
    <property type="entry name" value="LysR_substrate"/>
    <property type="match status" value="1"/>
</dbReference>
<evidence type="ECO:0000313" key="5">
    <source>
        <dbReference type="EMBL" id="MPM92685.1"/>
    </source>
</evidence>
<dbReference type="EMBL" id="VSSQ01039591">
    <property type="protein sequence ID" value="MPM92685.1"/>
    <property type="molecule type" value="Genomic_DNA"/>
</dbReference>
<keyword evidence="3" id="KW-0804">Transcription</keyword>
<dbReference type="PANTHER" id="PTHR30126">
    <property type="entry name" value="HTH-TYPE TRANSCRIPTIONAL REGULATOR"/>
    <property type="match status" value="1"/>
</dbReference>
<evidence type="ECO:0000256" key="3">
    <source>
        <dbReference type="ARBA" id="ARBA00023163"/>
    </source>
</evidence>
<dbReference type="InterPro" id="IPR005119">
    <property type="entry name" value="LysR_subst-bd"/>
</dbReference>